<feature type="compositionally biased region" description="Pro residues" evidence="1">
    <location>
        <begin position="8"/>
        <end position="21"/>
    </location>
</feature>
<dbReference type="PANTHER" id="PTHR48419:SF1">
    <property type="entry name" value="SULFOTRANSFERASE DOMAIN-CONTAINING PROTEIN"/>
    <property type="match status" value="1"/>
</dbReference>
<proteinExistence type="predicted"/>
<dbReference type="Proteomes" id="UP000018144">
    <property type="component" value="Unassembled WGS sequence"/>
</dbReference>
<dbReference type="PANTHER" id="PTHR48419">
    <property type="entry name" value="SULFOTRANSFERASE DOMAIN-CONTAINING PROTEIN"/>
    <property type="match status" value="1"/>
</dbReference>
<evidence type="ECO:0000313" key="2">
    <source>
        <dbReference type="EMBL" id="CCX30302.1"/>
    </source>
</evidence>
<dbReference type="InterPro" id="IPR027417">
    <property type="entry name" value="P-loop_NTPase"/>
</dbReference>
<dbReference type="OMA" id="QCIHEPF"/>
<dbReference type="STRING" id="1076935.U4LFL5"/>
<accession>U4LFL5</accession>
<dbReference type="eggNOG" id="ENOG502S4EU">
    <property type="taxonomic scope" value="Eukaryota"/>
</dbReference>
<feature type="region of interest" description="Disordered" evidence="1">
    <location>
        <begin position="1"/>
        <end position="27"/>
    </location>
</feature>
<dbReference type="AlphaFoldDB" id="U4LFL5"/>
<dbReference type="InterPro" id="IPR053226">
    <property type="entry name" value="Pyrrolopyrazine_biosynth_F"/>
</dbReference>
<sequence length="335" mass="38586">MAATACYPDPPITPSPSPPQTYPTNDRPIFMATHPRACSTAFERVMMTRKELNCVHEPFGEPFYYSNTESMGKRFNGDGMKETREKTGHAESTFGSVWGGIEKEKASKRVFIKDIAHYLIAPSSYEGEMSLSPSLQLIANLTKRQTKSSLPNPTVVPLPLLRSFQWTFLIRSPLRSIPSYYRCTQPPLSNMTGFTYFMPEEAGYRELRMLFDYLRSEGIVNDSNMFVLDADDLLENPEEAIRRYCDVVDIEYKKEMLSWGDNDGCEKFEKWKGFHEDAIGSSGLKRREKKERKGLEEEYIGWVQKWGKEAAEVIKATCLECWEDYEHLKGFKENF</sequence>
<organism evidence="2 3">
    <name type="scientific">Pyronema omphalodes (strain CBS 100304)</name>
    <name type="common">Pyronema confluens</name>
    <dbReference type="NCBI Taxonomy" id="1076935"/>
    <lineage>
        <taxon>Eukaryota</taxon>
        <taxon>Fungi</taxon>
        <taxon>Dikarya</taxon>
        <taxon>Ascomycota</taxon>
        <taxon>Pezizomycotina</taxon>
        <taxon>Pezizomycetes</taxon>
        <taxon>Pezizales</taxon>
        <taxon>Pyronemataceae</taxon>
        <taxon>Pyronema</taxon>
    </lineage>
</organism>
<dbReference type="OrthoDB" id="2405944at2759"/>
<name>U4LFL5_PYROM</name>
<evidence type="ECO:0000313" key="3">
    <source>
        <dbReference type="Proteomes" id="UP000018144"/>
    </source>
</evidence>
<gene>
    <name evidence="2" type="ORF">PCON_08444</name>
</gene>
<dbReference type="EMBL" id="HF935433">
    <property type="protein sequence ID" value="CCX30302.1"/>
    <property type="molecule type" value="Genomic_DNA"/>
</dbReference>
<dbReference type="SUPFAM" id="SSF52540">
    <property type="entry name" value="P-loop containing nucleoside triphosphate hydrolases"/>
    <property type="match status" value="1"/>
</dbReference>
<reference evidence="2 3" key="1">
    <citation type="journal article" date="2013" name="PLoS Genet.">
        <title>The genome and development-dependent transcriptomes of Pyronema confluens: a window into fungal evolution.</title>
        <authorList>
            <person name="Traeger S."/>
            <person name="Altegoer F."/>
            <person name="Freitag M."/>
            <person name="Gabaldon T."/>
            <person name="Kempken F."/>
            <person name="Kumar A."/>
            <person name="Marcet-Houben M."/>
            <person name="Poggeler S."/>
            <person name="Stajich J.E."/>
            <person name="Nowrousian M."/>
        </authorList>
    </citation>
    <scope>NUCLEOTIDE SEQUENCE [LARGE SCALE GENOMIC DNA]</scope>
    <source>
        <strain evidence="3">CBS 100304</strain>
        <tissue evidence="2">Vegetative mycelium</tissue>
    </source>
</reference>
<evidence type="ECO:0000256" key="1">
    <source>
        <dbReference type="SAM" id="MobiDB-lite"/>
    </source>
</evidence>
<keyword evidence="3" id="KW-1185">Reference proteome</keyword>
<dbReference type="Gene3D" id="3.40.50.300">
    <property type="entry name" value="P-loop containing nucleotide triphosphate hydrolases"/>
    <property type="match status" value="1"/>
</dbReference>
<protein>
    <submittedName>
        <fullName evidence="2">Uncharacterized protein</fullName>
    </submittedName>
</protein>